<dbReference type="SMART" id="SM00487">
    <property type="entry name" value="DEXDc"/>
    <property type="match status" value="1"/>
</dbReference>
<evidence type="ECO:0000256" key="5">
    <source>
        <dbReference type="ARBA" id="ARBA00022840"/>
    </source>
</evidence>
<dbReference type="CDD" id="cd18793">
    <property type="entry name" value="SF2_C_SNF"/>
    <property type="match status" value="1"/>
</dbReference>
<dbReference type="AlphaFoldDB" id="A4RRZ3"/>
<dbReference type="InterPro" id="IPR049730">
    <property type="entry name" value="SNF2/RAD54-like_C"/>
</dbReference>
<dbReference type="RefSeq" id="XP_001415990.1">
    <property type="nucleotide sequence ID" value="XM_001415953.1"/>
</dbReference>
<dbReference type="SMART" id="SM00490">
    <property type="entry name" value="HELICc"/>
    <property type="match status" value="1"/>
</dbReference>
<keyword evidence="11" id="KW-1185">Reference proteome</keyword>
<dbReference type="PROSITE" id="PS51192">
    <property type="entry name" value="HELICASE_ATP_BIND_1"/>
    <property type="match status" value="1"/>
</dbReference>
<dbReference type="PROSITE" id="PS50013">
    <property type="entry name" value="CHROMO_2"/>
    <property type="match status" value="1"/>
</dbReference>
<dbReference type="PANTHER" id="PTHR45623">
    <property type="entry name" value="CHROMODOMAIN-HELICASE-DNA-BINDING PROTEIN 3-RELATED-RELATED"/>
    <property type="match status" value="1"/>
</dbReference>
<dbReference type="InterPro" id="IPR001650">
    <property type="entry name" value="Helicase_C-like"/>
</dbReference>
<evidence type="ECO:0000259" key="8">
    <source>
        <dbReference type="PROSITE" id="PS51192"/>
    </source>
</evidence>
<dbReference type="Gene3D" id="3.40.50.300">
    <property type="entry name" value="P-loop containing nucleotide triphosphate hydrolases"/>
    <property type="match status" value="1"/>
</dbReference>
<sequence length="663" mass="75187">MHAWEEGQWARESAESKRLGEVESIVGWRRCEKEETETLIKWKGTSYAHCTWVKVTALENDPTCGVQGKMRVARYFDKYPKELGPCVDVKPDYLVVDRVFSMFEEVDRTLVCVKWSRMSYDETNWEDITAVREMEGGASALEEFERVRSRASAARERQAIVDAETDEDVANAWSSYDADTVRDSYGESDELRSYQKEGVKWMAFNFRAGRGCILADEMGLGKTAQALALIHHCLQVRPGLPALVVVPLSTIVNWEREAQRWVPDAYVVTHVGKQAGREFAREHDWYHPVDETQSISRAFKANIVLTTYETITADRQSFAKAKWSTMVVDEAHRLKRVGGKLGNDLNSLAVERICLLTGTPLQNNTTELWSLLNFVDSKHFSNAEEFEEAFGGMAKAAQVERLQKVLGPYLLRRLKRDVEQKLPPRSETLVECELAPLQKKCYRALFERNFSFLRQGCDSRESFANFANIMMEVRKCCQHPFLLDGVEAAIAPEGASTTALVSSAGKLQLLDKLLPHLREGGHRALIFSQMTRVLDVLEDYCRARGHSYVRLDGSITGKARQEAIDKYCAEDSDTFLFLLSTRAGGQGINLVQADTVVMFDSDWNPQNDAQALARAHRIGQTRQVQVYRLVMRATYEKEMFTRASMKLGLEQAIFGSAEKEEKS</sequence>
<dbReference type="InterPro" id="IPR014001">
    <property type="entry name" value="Helicase_ATP-bd"/>
</dbReference>
<dbReference type="CDD" id="cd17995">
    <property type="entry name" value="DEXHc_CHD6_7_8_9"/>
    <property type="match status" value="1"/>
</dbReference>
<evidence type="ECO:0000256" key="4">
    <source>
        <dbReference type="ARBA" id="ARBA00022801"/>
    </source>
</evidence>
<dbReference type="GO" id="GO:0003677">
    <property type="term" value="F:DNA binding"/>
    <property type="evidence" value="ECO:0007669"/>
    <property type="project" value="TreeGrafter"/>
</dbReference>
<dbReference type="InterPro" id="IPR027417">
    <property type="entry name" value="P-loop_NTPase"/>
</dbReference>
<dbReference type="Gene3D" id="3.40.50.10810">
    <property type="entry name" value="Tandem AAA-ATPase domain"/>
    <property type="match status" value="1"/>
</dbReference>
<dbReference type="InterPro" id="IPR016197">
    <property type="entry name" value="Chromo-like_dom_sf"/>
</dbReference>
<dbReference type="SUPFAM" id="SSF52540">
    <property type="entry name" value="P-loop containing nucleoside triphosphate hydrolases"/>
    <property type="match status" value="2"/>
</dbReference>
<dbReference type="KEGG" id="olu:OSTLU_40372"/>
<dbReference type="GO" id="GO:0042393">
    <property type="term" value="F:histone binding"/>
    <property type="evidence" value="ECO:0007669"/>
    <property type="project" value="TreeGrafter"/>
</dbReference>
<dbReference type="GO" id="GO:0140658">
    <property type="term" value="F:ATP-dependent chromatin remodeler activity"/>
    <property type="evidence" value="ECO:0007669"/>
    <property type="project" value="TreeGrafter"/>
</dbReference>
<organism evidence="10 11">
    <name type="scientific">Ostreococcus lucimarinus (strain CCE9901)</name>
    <dbReference type="NCBI Taxonomy" id="436017"/>
    <lineage>
        <taxon>Eukaryota</taxon>
        <taxon>Viridiplantae</taxon>
        <taxon>Chlorophyta</taxon>
        <taxon>Mamiellophyceae</taxon>
        <taxon>Mamiellales</taxon>
        <taxon>Bathycoccaceae</taxon>
        <taxon>Ostreococcus</taxon>
    </lineage>
</organism>
<dbReference type="SMART" id="SM00298">
    <property type="entry name" value="CHROMO"/>
    <property type="match status" value="2"/>
</dbReference>
<dbReference type="GeneID" id="4999958"/>
<dbReference type="InterPro" id="IPR038718">
    <property type="entry name" value="SNF2-like_sf"/>
</dbReference>
<dbReference type="STRING" id="436017.A4RRZ3"/>
<dbReference type="Pfam" id="PF00176">
    <property type="entry name" value="SNF2-rel_dom"/>
    <property type="match status" value="1"/>
</dbReference>
<accession>A4RRZ3</accession>
<evidence type="ECO:0000259" key="9">
    <source>
        <dbReference type="PROSITE" id="PS51194"/>
    </source>
</evidence>
<dbReference type="Pfam" id="PF00385">
    <property type="entry name" value="Chromo"/>
    <property type="match status" value="1"/>
</dbReference>
<keyword evidence="4" id="KW-0378">Hydrolase</keyword>
<reference evidence="10 11" key="1">
    <citation type="journal article" date="2007" name="Proc. Natl. Acad. Sci. U.S.A.">
        <title>The tiny eukaryote Ostreococcus provides genomic insights into the paradox of plankton speciation.</title>
        <authorList>
            <person name="Palenik B."/>
            <person name="Grimwood J."/>
            <person name="Aerts A."/>
            <person name="Rouze P."/>
            <person name="Salamov A."/>
            <person name="Putnam N."/>
            <person name="Dupont C."/>
            <person name="Jorgensen R."/>
            <person name="Derelle E."/>
            <person name="Rombauts S."/>
            <person name="Zhou K."/>
            <person name="Otillar R."/>
            <person name="Merchant S.S."/>
            <person name="Podell S."/>
            <person name="Gaasterland T."/>
            <person name="Napoli C."/>
            <person name="Gendler K."/>
            <person name="Manuell A."/>
            <person name="Tai V."/>
            <person name="Vallon O."/>
            <person name="Piganeau G."/>
            <person name="Jancek S."/>
            <person name="Heijde M."/>
            <person name="Jabbari K."/>
            <person name="Bowler C."/>
            <person name="Lohr M."/>
            <person name="Robbens S."/>
            <person name="Werner G."/>
            <person name="Dubchak I."/>
            <person name="Pazour G.J."/>
            <person name="Ren Q."/>
            <person name="Paulsen I."/>
            <person name="Delwiche C."/>
            <person name="Schmutz J."/>
            <person name="Rokhsar D."/>
            <person name="Van de Peer Y."/>
            <person name="Moreau H."/>
            <person name="Grigoriev I.V."/>
        </authorList>
    </citation>
    <scope>NUCLEOTIDE SEQUENCE [LARGE SCALE GENOMIC DNA]</scope>
    <source>
        <strain evidence="10 11">CCE9901</strain>
    </source>
</reference>
<protein>
    <recommendedName>
        <fullName evidence="12">SNF2 family DNA-dependent ATPase</fullName>
    </recommendedName>
</protein>
<dbReference type="GO" id="GO:0000785">
    <property type="term" value="C:chromatin"/>
    <property type="evidence" value="ECO:0007669"/>
    <property type="project" value="TreeGrafter"/>
</dbReference>
<evidence type="ECO:0000256" key="2">
    <source>
        <dbReference type="ARBA" id="ARBA00022737"/>
    </source>
</evidence>
<dbReference type="GO" id="GO:0005524">
    <property type="term" value="F:ATP binding"/>
    <property type="evidence" value="ECO:0007669"/>
    <property type="project" value="UniProtKB-KW"/>
</dbReference>
<keyword evidence="6" id="KW-0539">Nucleus</keyword>
<dbReference type="HOGENOM" id="CLU_000315_8_4_1"/>
<dbReference type="Gene3D" id="2.40.50.40">
    <property type="match status" value="1"/>
</dbReference>
<dbReference type="OMA" id="FIARANR"/>
<feature type="domain" description="Helicase C-terminal" evidence="9">
    <location>
        <begin position="509"/>
        <end position="663"/>
    </location>
</feature>
<evidence type="ECO:0000256" key="3">
    <source>
        <dbReference type="ARBA" id="ARBA00022741"/>
    </source>
</evidence>
<keyword evidence="5" id="KW-0067">ATP-binding</keyword>
<dbReference type="InterPro" id="IPR000953">
    <property type="entry name" value="Chromo/chromo_shadow_dom"/>
</dbReference>
<dbReference type="PROSITE" id="PS00690">
    <property type="entry name" value="DEAH_ATP_HELICASE"/>
    <property type="match status" value="1"/>
</dbReference>
<evidence type="ECO:0000313" key="10">
    <source>
        <dbReference type="EMBL" id="ABO94282.1"/>
    </source>
</evidence>
<keyword evidence="3" id="KW-0547">Nucleotide-binding</keyword>
<feature type="non-terminal residue" evidence="10">
    <location>
        <position position="663"/>
    </location>
</feature>
<evidence type="ECO:0000313" key="11">
    <source>
        <dbReference type="Proteomes" id="UP000001568"/>
    </source>
</evidence>
<dbReference type="GO" id="GO:0016887">
    <property type="term" value="F:ATP hydrolysis activity"/>
    <property type="evidence" value="ECO:0007669"/>
    <property type="project" value="TreeGrafter"/>
</dbReference>
<dbReference type="GO" id="GO:0005634">
    <property type="term" value="C:nucleus"/>
    <property type="evidence" value="ECO:0007669"/>
    <property type="project" value="UniProtKB-SubCell"/>
</dbReference>
<dbReference type="InterPro" id="IPR023780">
    <property type="entry name" value="Chromo_domain"/>
</dbReference>
<dbReference type="Pfam" id="PF00271">
    <property type="entry name" value="Helicase_C"/>
    <property type="match status" value="1"/>
</dbReference>
<dbReference type="eggNOG" id="KOG0384">
    <property type="taxonomic scope" value="Eukaryota"/>
</dbReference>
<name>A4RRZ3_OSTLU</name>
<proteinExistence type="predicted"/>
<feature type="domain" description="Helicase ATP-binding" evidence="8">
    <location>
        <begin position="203"/>
        <end position="378"/>
    </location>
</feature>
<dbReference type="Gramene" id="ABO94282">
    <property type="protein sequence ID" value="ABO94282"/>
    <property type="gene ID" value="OSTLU_40372"/>
</dbReference>
<evidence type="ECO:0000259" key="7">
    <source>
        <dbReference type="PROSITE" id="PS50013"/>
    </source>
</evidence>
<evidence type="ECO:0000256" key="6">
    <source>
        <dbReference type="ARBA" id="ARBA00023242"/>
    </source>
</evidence>
<evidence type="ECO:0000256" key="1">
    <source>
        <dbReference type="ARBA" id="ARBA00004123"/>
    </source>
</evidence>
<dbReference type="InterPro" id="IPR002464">
    <property type="entry name" value="DNA/RNA_helicase_DEAH_CS"/>
</dbReference>
<gene>
    <name evidence="10" type="primary">CHR3502</name>
    <name evidence="10" type="ORF">OSTLU_40372</name>
</gene>
<dbReference type="SUPFAM" id="SSF54160">
    <property type="entry name" value="Chromo domain-like"/>
    <property type="match status" value="2"/>
</dbReference>
<keyword evidence="2" id="KW-0677">Repeat</keyword>
<dbReference type="EMBL" id="CP000581">
    <property type="protein sequence ID" value="ABO94282.1"/>
    <property type="molecule type" value="Genomic_DNA"/>
</dbReference>
<comment type="subcellular location">
    <subcellularLocation>
        <location evidence="1">Nucleus</location>
    </subcellularLocation>
</comment>
<dbReference type="GO" id="GO:0003682">
    <property type="term" value="F:chromatin binding"/>
    <property type="evidence" value="ECO:0007669"/>
    <property type="project" value="TreeGrafter"/>
</dbReference>
<dbReference type="PROSITE" id="PS51194">
    <property type="entry name" value="HELICASE_CTER"/>
    <property type="match status" value="1"/>
</dbReference>
<dbReference type="InterPro" id="IPR000330">
    <property type="entry name" value="SNF2_N"/>
</dbReference>
<evidence type="ECO:0008006" key="12">
    <source>
        <dbReference type="Google" id="ProtNLM"/>
    </source>
</evidence>
<dbReference type="Proteomes" id="UP000001568">
    <property type="component" value="Chromosome 1"/>
</dbReference>
<feature type="domain" description="Chromo" evidence="7">
    <location>
        <begin position="20"/>
        <end position="52"/>
    </location>
</feature>
<dbReference type="OrthoDB" id="5857104at2759"/>